<feature type="compositionally biased region" description="Polar residues" evidence="1">
    <location>
        <begin position="38"/>
        <end position="50"/>
    </location>
</feature>
<feature type="region of interest" description="Disordered" evidence="1">
    <location>
        <begin position="37"/>
        <end position="130"/>
    </location>
</feature>
<dbReference type="AlphaFoldDB" id="A0A820Q038"/>
<evidence type="ECO:0000313" key="2">
    <source>
        <dbReference type="EMBL" id="CAF4411275.1"/>
    </source>
</evidence>
<accession>A0A820Q038</accession>
<name>A0A820Q038_9BILA</name>
<feature type="compositionally biased region" description="Basic and acidic residues" evidence="1">
    <location>
        <begin position="83"/>
        <end position="102"/>
    </location>
</feature>
<sequence length="130" mass="14148">TLTGWVPEPIPLKYTHAGKVWEFLRYDRSNKIVVDNENVANKTEQRSTSPLPAFGPVPLYKWPEAKVDVQEESASSHANEQVGHQDDTGTETLTKKSDEKSAKKAGAPASLTVPKDTTTKAAAGKESRTG</sequence>
<comment type="caution">
    <text evidence="2">The sequence shown here is derived from an EMBL/GenBank/DDBJ whole genome shotgun (WGS) entry which is preliminary data.</text>
</comment>
<evidence type="ECO:0000256" key="1">
    <source>
        <dbReference type="SAM" id="MobiDB-lite"/>
    </source>
</evidence>
<proteinExistence type="predicted"/>
<dbReference type="Proteomes" id="UP000663844">
    <property type="component" value="Unassembled WGS sequence"/>
</dbReference>
<evidence type="ECO:0000313" key="3">
    <source>
        <dbReference type="Proteomes" id="UP000663844"/>
    </source>
</evidence>
<reference evidence="2" key="1">
    <citation type="submission" date="2021-02" db="EMBL/GenBank/DDBJ databases">
        <authorList>
            <person name="Nowell W R."/>
        </authorList>
    </citation>
    <scope>NUCLEOTIDE SEQUENCE</scope>
</reference>
<feature type="non-terminal residue" evidence="2">
    <location>
        <position position="1"/>
    </location>
</feature>
<feature type="non-terminal residue" evidence="2">
    <location>
        <position position="130"/>
    </location>
</feature>
<dbReference type="EMBL" id="CAJOAZ010027652">
    <property type="protein sequence ID" value="CAF4411275.1"/>
    <property type="molecule type" value="Genomic_DNA"/>
</dbReference>
<gene>
    <name evidence="2" type="ORF">OXD698_LOCUS52053</name>
</gene>
<protein>
    <submittedName>
        <fullName evidence="2">Uncharacterized protein</fullName>
    </submittedName>
</protein>
<organism evidence="2 3">
    <name type="scientific">Adineta steineri</name>
    <dbReference type="NCBI Taxonomy" id="433720"/>
    <lineage>
        <taxon>Eukaryota</taxon>
        <taxon>Metazoa</taxon>
        <taxon>Spiralia</taxon>
        <taxon>Gnathifera</taxon>
        <taxon>Rotifera</taxon>
        <taxon>Eurotatoria</taxon>
        <taxon>Bdelloidea</taxon>
        <taxon>Adinetida</taxon>
        <taxon>Adinetidae</taxon>
        <taxon>Adineta</taxon>
    </lineage>
</organism>